<gene>
    <name evidence="2" type="ORF">PMAYCL1PPCAC_15799</name>
</gene>
<keyword evidence="3" id="KW-1185">Reference proteome</keyword>
<keyword evidence="1" id="KW-1133">Transmembrane helix</keyword>
<proteinExistence type="predicted"/>
<dbReference type="Proteomes" id="UP001328107">
    <property type="component" value="Unassembled WGS sequence"/>
</dbReference>
<keyword evidence="1" id="KW-0812">Transmembrane</keyword>
<evidence type="ECO:0000313" key="2">
    <source>
        <dbReference type="EMBL" id="GMR45604.1"/>
    </source>
</evidence>
<accession>A0AAN5CJN6</accession>
<feature type="non-terminal residue" evidence="2">
    <location>
        <position position="1"/>
    </location>
</feature>
<protein>
    <recommendedName>
        <fullName evidence="4">G protein-coupled receptor</fullName>
    </recommendedName>
</protein>
<keyword evidence="1" id="KW-0472">Membrane</keyword>
<feature type="transmembrane region" description="Helical" evidence="1">
    <location>
        <begin position="50"/>
        <end position="71"/>
    </location>
</feature>
<evidence type="ECO:0000313" key="3">
    <source>
        <dbReference type="Proteomes" id="UP001328107"/>
    </source>
</evidence>
<dbReference type="AlphaFoldDB" id="A0AAN5CJN6"/>
<feature type="non-terminal residue" evidence="2">
    <location>
        <position position="126"/>
    </location>
</feature>
<sequence>RFPRRNGMFWIYFMRIILSIEGITGATLNMVLLLSLYFTKSGPSDPAYRVPLYVFGFFGFLVSSSIAFMNFTHIFIDDTFVVFLIGFLEHSCGMEAHRLLDRVDVRIVHVDSDSFNDNAPAHGALQ</sequence>
<organism evidence="2 3">
    <name type="scientific">Pristionchus mayeri</name>
    <dbReference type="NCBI Taxonomy" id="1317129"/>
    <lineage>
        <taxon>Eukaryota</taxon>
        <taxon>Metazoa</taxon>
        <taxon>Ecdysozoa</taxon>
        <taxon>Nematoda</taxon>
        <taxon>Chromadorea</taxon>
        <taxon>Rhabditida</taxon>
        <taxon>Rhabditina</taxon>
        <taxon>Diplogasteromorpha</taxon>
        <taxon>Diplogasteroidea</taxon>
        <taxon>Neodiplogasteridae</taxon>
        <taxon>Pristionchus</taxon>
    </lineage>
</organism>
<reference evidence="3" key="1">
    <citation type="submission" date="2022-10" db="EMBL/GenBank/DDBJ databases">
        <title>Genome assembly of Pristionchus species.</title>
        <authorList>
            <person name="Yoshida K."/>
            <person name="Sommer R.J."/>
        </authorList>
    </citation>
    <scope>NUCLEOTIDE SEQUENCE [LARGE SCALE GENOMIC DNA]</scope>
    <source>
        <strain evidence="3">RS5460</strain>
    </source>
</reference>
<evidence type="ECO:0008006" key="4">
    <source>
        <dbReference type="Google" id="ProtNLM"/>
    </source>
</evidence>
<name>A0AAN5CJN6_9BILA</name>
<comment type="caution">
    <text evidence="2">The sequence shown here is derived from an EMBL/GenBank/DDBJ whole genome shotgun (WGS) entry which is preliminary data.</text>
</comment>
<feature type="transmembrane region" description="Helical" evidence="1">
    <location>
        <begin position="12"/>
        <end position="38"/>
    </location>
</feature>
<evidence type="ECO:0000256" key="1">
    <source>
        <dbReference type="SAM" id="Phobius"/>
    </source>
</evidence>
<dbReference type="EMBL" id="BTRK01000004">
    <property type="protein sequence ID" value="GMR45604.1"/>
    <property type="molecule type" value="Genomic_DNA"/>
</dbReference>